<keyword evidence="2" id="KW-1185">Reference proteome</keyword>
<dbReference type="AlphaFoldDB" id="A0A502GFA6"/>
<gene>
    <name evidence="1" type="ORF">EAH77_15500</name>
</gene>
<reference evidence="1 2" key="1">
    <citation type="journal article" date="2019" name="Environ. Microbiol.">
        <title>Species interactions and distinct microbial communities in high Arctic permafrost affected cryosols are associated with the CH4 and CO2 gas fluxes.</title>
        <authorList>
            <person name="Altshuler I."/>
            <person name="Hamel J."/>
            <person name="Turney S."/>
            <person name="Magnuson E."/>
            <person name="Levesque R."/>
            <person name="Greer C."/>
            <person name="Whyte L.G."/>
        </authorList>
    </citation>
    <scope>NUCLEOTIDE SEQUENCE [LARGE SCALE GENOMIC DNA]</scope>
    <source>
        <strain evidence="1 2">E4</strain>
    </source>
</reference>
<dbReference type="EMBL" id="RCZD01000008">
    <property type="protein sequence ID" value="TPG59970.1"/>
    <property type="molecule type" value="Genomic_DNA"/>
</dbReference>
<sequence length="78" mass="8876">MTASILLRLKIKDTPNGVSAETLDRLTQHLELSKTDTIHMALVKLAEDYLPGYKQEQIQREIQRDIAENGYPQLALVK</sequence>
<evidence type="ECO:0000313" key="1">
    <source>
        <dbReference type="EMBL" id="TPG59970.1"/>
    </source>
</evidence>
<proteinExistence type="predicted"/>
<dbReference type="Proteomes" id="UP000317663">
    <property type="component" value="Unassembled WGS sequence"/>
</dbReference>
<comment type="caution">
    <text evidence="1">The sequence shown here is derived from an EMBL/GenBank/DDBJ whole genome shotgun (WGS) entry which is preliminary data.</text>
</comment>
<dbReference type="RefSeq" id="WP_140473696.1">
    <property type="nucleotide sequence ID" value="NZ_RCZD01000008.1"/>
</dbReference>
<evidence type="ECO:0000313" key="2">
    <source>
        <dbReference type="Proteomes" id="UP000317663"/>
    </source>
</evidence>
<protein>
    <submittedName>
        <fullName evidence="1">Uncharacterized protein</fullName>
    </submittedName>
</protein>
<accession>A0A502GFA6</accession>
<organism evidence="1 2">
    <name type="scientific">Ewingella americana</name>
    <dbReference type="NCBI Taxonomy" id="41202"/>
    <lineage>
        <taxon>Bacteria</taxon>
        <taxon>Pseudomonadati</taxon>
        <taxon>Pseudomonadota</taxon>
        <taxon>Gammaproteobacteria</taxon>
        <taxon>Enterobacterales</taxon>
        <taxon>Yersiniaceae</taxon>
        <taxon>Ewingella</taxon>
    </lineage>
</organism>
<name>A0A502GFA6_9GAMM</name>